<dbReference type="InterPro" id="IPR008928">
    <property type="entry name" value="6-hairpin_glycosidase_sf"/>
</dbReference>
<sequence>MKKILIASAIYIMGMSAMAQKTDSKLLEQASFALAVKKPGNDASTHALTMDEKGNLQAAKSIPLTVSMEQGQMGTTLEVKLNIVATEDVYFHLQGKFHLNELQFEQAQMYLPGFWYRQNQRSPENAPSLRSGNNWLVREDRLSTPLSAIFDPAAHTGYTLMRKNAPTQIALTTHHTGEVILGGPTDMGALGFGEDGGIPFLAFAYPYAEEPYSYYRKLTLGNPVKSFLKLDKGESVSITYLLSKSEEENFSAFVAHEWKYSFDQLQPKPLEDQKFTDQEIKSTLVQFFKSSYIEPGNLKGFSGVHLLTATCEPVNVLEVGFIGRVLLNAFNALEYGEAYGDGELVTMANNVFDSYEQHGFTSKGLIRENVDFDKGDEPSVYSIRRQSEGIYALLMYFQYEKSKGRNHRAFEQKVKGLLNTLMTLQQADGSFPRKFDGSLGIIDETGGSSPSAVLPLVMAHHYFKDKRYLEAARKVATYQEVEIISKSDYFSSTLDADCEDKEASLYASTAMYYMAQVTKGKERQHYVDLAKEAAFFALSWYYTWDVPFAQGQMLGDIGLKSRGWGNVSVENNHIDVFIFEFVEVLQWLTRETKEERFAAFADVIKSSMREQLLPHKGNLMGVAKVGYYPEVVQHTAWDYGKNGKGFYNDLFAPGWTVASLWELLSDQRASRFFSQK</sequence>
<gene>
    <name evidence="2" type="ORF">EL17_20625</name>
</gene>
<keyword evidence="3" id="KW-1185">Reference proteome</keyword>
<dbReference type="EMBL" id="JMIH01000034">
    <property type="protein sequence ID" value="KEO71924.1"/>
    <property type="molecule type" value="Genomic_DNA"/>
</dbReference>
<dbReference type="OrthoDB" id="1392261at2"/>
<evidence type="ECO:0000313" key="3">
    <source>
        <dbReference type="Proteomes" id="UP000027821"/>
    </source>
</evidence>
<proteinExistence type="predicted"/>
<evidence type="ECO:0000313" key="2">
    <source>
        <dbReference type="EMBL" id="KEO71924.1"/>
    </source>
</evidence>
<dbReference type="STRING" id="1048983.EL17_20625"/>
<feature type="signal peptide" evidence="1">
    <location>
        <begin position="1"/>
        <end position="19"/>
    </location>
</feature>
<name>A0A074KSM4_9BACT</name>
<comment type="caution">
    <text evidence="2">The sequence shown here is derived from an EMBL/GenBank/DDBJ whole genome shotgun (WGS) entry which is preliminary data.</text>
</comment>
<evidence type="ECO:0008006" key="4">
    <source>
        <dbReference type="Google" id="ProtNLM"/>
    </source>
</evidence>
<evidence type="ECO:0000256" key="1">
    <source>
        <dbReference type="SAM" id="SignalP"/>
    </source>
</evidence>
<dbReference type="GO" id="GO:0005975">
    <property type="term" value="P:carbohydrate metabolic process"/>
    <property type="evidence" value="ECO:0007669"/>
    <property type="project" value="InterPro"/>
</dbReference>
<feature type="chain" id="PRO_5001695502" description="Cellulase Ig-like domain-containing protein" evidence="1">
    <location>
        <begin position="20"/>
        <end position="676"/>
    </location>
</feature>
<protein>
    <recommendedName>
        <fullName evidence="4">Cellulase Ig-like domain-containing protein</fullName>
    </recommendedName>
</protein>
<organism evidence="2 3">
    <name type="scientific">Anditalea andensis</name>
    <dbReference type="NCBI Taxonomy" id="1048983"/>
    <lineage>
        <taxon>Bacteria</taxon>
        <taxon>Pseudomonadati</taxon>
        <taxon>Bacteroidota</taxon>
        <taxon>Cytophagia</taxon>
        <taxon>Cytophagales</taxon>
        <taxon>Cytophagaceae</taxon>
        <taxon>Anditalea</taxon>
    </lineage>
</organism>
<keyword evidence="1" id="KW-0732">Signal</keyword>
<dbReference type="RefSeq" id="WP_035078929.1">
    <property type="nucleotide sequence ID" value="NZ_JMIH01000034.1"/>
</dbReference>
<reference evidence="2 3" key="1">
    <citation type="submission" date="2014-04" db="EMBL/GenBank/DDBJ databases">
        <title>Characterization and application of a salt tolerant electro-active bacterium.</title>
        <authorList>
            <person name="Yang L."/>
            <person name="Wei S."/>
            <person name="Tay Q.X.M."/>
        </authorList>
    </citation>
    <scope>NUCLEOTIDE SEQUENCE [LARGE SCALE GENOMIC DNA]</scope>
    <source>
        <strain evidence="2 3">LY1</strain>
    </source>
</reference>
<dbReference type="eggNOG" id="COG1331">
    <property type="taxonomic scope" value="Bacteria"/>
</dbReference>
<accession>A0A074KSM4</accession>
<dbReference type="AlphaFoldDB" id="A0A074KSM4"/>
<dbReference type="SUPFAM" id="SSF48208">
    <property type="entry name" value="Six-hairpin glycosidases"/>
    <property type="match status" value="1"/>
</dbReference>
<dbReference type="Proteomes" id="UP000027821">
    <property type="component" value="Unassembled WGS sequence"/>
</dbReference>